<feature type="compositionally biased region" description="Polar residues" evidence="1">
    <location>
        <begin position="187"/>
        <end position="206"/>
    </location>
</feature>
<accession>B8LBP3</accession>
<feature type="compositionally biased region" description="Low complexity" evidence="1">
    <location>
        <begin position="340"/>
        <end position="351"/>
    </location>
</feature>
<name>B8LBP3_THAPS</name>
<dbReference type="OMA" id="MGGHANS"/>
<protein>
    <submittedName>
        <fullName evidence="2">Uncharacterized protein</fullName>
    </submittedName>
</protein>
<organism evidence="2 3">
    <name type="scientific">Thalassiosira pseudonana</name>
    <name type="common">Marine diatom</name>
    <name type="synonym">Cyclotella nana</name>
    <dbReference type="NCBI Taxonomy" id="35128"/>
    <lineage>
        <taxon>Eukaryota</taxon>
        <taxon>Sar</taxon>
        <taxon>Stramenopiles</taxon>
        <taxon>Ochrophyta</taxon>
        <taxon>Bacillariophyta</taxon>
        <taxon>Coscinodiscophyceae</taxon>
        <taxon>Thalassiosirophycidae</taxon>
        <taxon>Thalassiosirales</taxon>
        <taxon>Thalassiosiraceae</taxon>
        <taxon>Thalassiosira</taxon>
    </lineage>
</organism>
<reference evidence="2 3" key="2">
    <citation type="journal article" date="2008" name="Nature">
        <title>The Phaeodactylum genome reveals the evolutionary history of diatom genomes.</title>
        <authorList>
            <person name="Bowler C."/>
            <person name="Allen A.E."/>
            <person name="Badger J.H."/>
            <person name="Grimwood J."/>
            <person name="Jabbari K."/>
            <person name="Kuo A."/>
            <person name="Maheswari U."/>
            <person name="Martens C."/>
            <person name="Maumus F."/>
            <person name="Otillar R.P."/>
            <person name="Rayko E."/>
            <person name="Salamov A."/>
            <person name="Vandepoele K."/>
            <person name="Beszteri B."/>
            <person name="Gruber A."/>
            <person name="Heijde M."/>
            <person name="Katinka M."/>
            <person name="Mock T."/>
            <person name="Valentin K."/>
            <person name="Verret F."/>
            <person name="Berges J.A."/>
            <person name="Brownlee C."/>
            <person name="Cadoret J.P."/>
            <person name="Chiovitti A."/>
            <person name="Choi C.J."/>
            <person name="Coesel S."/>
            <person name="De Martino A."/>
            <person name="Detter J.C."/>
            <person name="Durkin C."/>
            <person name="Falciatore A."/>
            <person name="Fournet J."/>
            <person name="Haruta M."/>
            <person name="Huysman M.J."/>
            <person name="Jenkins B.D."/>
            <person name="Jiroutova K."/>
            <person name="Jorgensen R.E."/>
            <person name="Joubert Y."/>
            <person name="Kaplan A."/>
            <person name="Kroger N."/>
            <person name="Kroth P.G."/>
            <person name="La Roche J."/>
            <person name="Lindquist E."/>
            <person name="Lommer M."/>
            <person name="Martin-Jezequel V."/>
            <person name="Lopez P.J."/>
            <person name="Lucas S."/>
            <person name="Mangogna M."/>
            <person name="McGinnis K."/>
            <person name="Medlin L.K."/>
            <person name="Montsant A."/>
            <person name="Oudot-Le Secq M.P."/>
            <person name="Napoli C."/>
            <person name="Obornik M."/>
            <person name="Parker M.S."/>
            <person name="Petit J.L."/>
            <person name="Porcel B.M."/>
            <person name="Poulsen N."/>
            <person name="Robison M."/>
            <person name="Rychlewski L."/>
            <person name="Rynearson T.A."/>
            <person name="Schmutz J."/>
            <person name="Shapiro H."/>
            <person name="Siaut M."/>
            <person name="Stanley M."/>
            <person name="Sussman M.R."/>
            <person name="Taylor A.R."/>
            <person name="Vardi A."/>
            <person name="von Dassow P."/>
            <person name="Vyverman W."/>
            <person name="Willis A."/>
            <person name="Wyrwicz L.S."/>
            <person name="Rokhsar D.S."/>
            <person name="Weissenbach J."/>
            <person name="Armbrust E.V."/>
            <person name="Green B.R."/>
            <person name="Van de Peer Y."/>
            <person name="Grigoriev I.V."/>
        </authorList>
    </citation>
    <scope>NUCLEOTIDE SEQUENCE [LARGE SCALE GENOMIC DNA]</scope>
    <source>
        <strain evidence="2 3">CCMP1335</strain>
    </source>
</reference>
<feature type="compositionally biased region" description="Polar residues" evidence="1">
    <location>
        <begin position="1"/>
        <end position="10"/>
    </location>
</feature>
<feature type="region of interest" description="Disordered" evidence="1">
    <location>
        <begin position="59"/>
        <end position="106"/>
    </location>
</feature>
<feature type="compositionally biased region" description="Low complexity" evidence="1">
    <location>
        <begin position="227"/>
        <end position="239"/>
    </location>
</feature>
<dbReference type="GeneID" id="7443262"/>
<gene>
    <name evidence="2" type="ORF">THAPSDRAFT_8667</name>
</gene>
<dbReference type="HOGENOM" id="CLU_691876_0_0_1"/>
<dbReference type="PaxDb" id="35128-Thaps8667"/>
<feature type="compositionally biased region" description="Low complexity" evidence="1">
    <location>
        <begin position="79"/>
        <end position="97"/>
    </location>
</feature>
<dbReference type="AlphaFoldDB" id="B8LBP3"/>
<dbReference type="EMBL" id="DS999415">
    <property type="protein sequence ID" value="EED87217.1"/>
    <property type="molecule type" value="Genomic_DNA"/>
</dbReference>
<reference evidence="2 3" key="1">
    <citation type="journal article" date="2004" name="Science">
        <title>The genome of the diatom Thalassiosira pseudonana: ecology, evolution, and metabolism.</title>
        <authorList>
            <person name="Armbrust E.V."/>
            <person name="Berges J.A."/>
            <person name="Bowler C."/>
            <person name="Green B.R."/>
            <person name="Martinez D."/>
            <person name="Putnam N.H."/>
            <person name="Zhou S."/>
            <person name="Allen A.E."/>
            <person name="Apt K.E."/>
            <person name="Bechner M."/>
            <person name="Brzezinski M.A."/>
            <person name="Chaal B.K."/>
            <person name="Chiovitti A."/>
            <person name="Davis A.K."/>
            <person name="Demarest M.S."/>
            <person name="Detter J.C."/>
            <person name="Glavina T."/>
            <person name="Goodstein D."/>
            <person name="Hadi M.Z."/>
            <person name="Hellsten U."/>
            <person name="Hildebrand M."/>
            <person name="Jenkins B.D."/>
            <person name="Jurka J."/>
            <person name="Kapitonov V.V."/>
            <person name="Kroger N."/>
            <person name="Lau W.W."/>
            <person name="Lane T.W."/>
            <person name="Larimer F.W."/>
            <person name="Lippmeier J.C."/>
            <person name="Lucas S."/>
            <person name="Medina M."/>
            <person name="Montsant A."/>
            <person name="Obornik M."/>
            <person name="Parker M.S."/>
            <person name="Palenik B."/>
            <person name="Pazour G.J."/>
            <person name="Richardson P.M."/>
            <person name="Rynearson T.A."/>
            <person name="Saito M.A."/>
            <person name="Schwartz D.C."/>
            <person name="Thamatrakoln K."/>
            <person name="Valentin K."/>
            <person name="Vardi A."/>
            <person name="Wilkerson F.P."/>
            <person name="Rokhsar D.S."/>
        </authorList>
    </citation>
    <scope>NUCLEOTIDE SEQUENCE [LARGE SCALE GENOMIC DNA]</scope>
    <source>
        <strain evidence="2 3">CCMP1335</strain>
    </source>
</reference>
<feature type="non-terminal residue" evidence="2">
    <location>
        <position position="399"/>
    </location>
</feature>
<feature type="region of interest" description="Disordered" evidence="1">
    <location>
        <begin position="1"/>
        <end position="26"/>
    </location>
</feature>
<feature type="compositionally biased region" description="Low complexity" evidence="1">
    <location>
        <begin position="285"/>
        <end position="299"/>
    </location>
</feature>
<evidence type="ECO:0000256" key="1">
    <source>
        <dbReference type="SAM" id="MobiDB-lite"/>
    </source>
</evidence>
<evidence type="ECO:0000313" key="2">
    <source>
        <dbReference type="EMBL" id="EED87217.1"/>
    </source>
</evidence>
<feature type="compositionally biased region" description="Polar residues" evidence="1">
    <location>
        <begin position="17"/>
        <end position="26"/>
    </location>
</feature>
<keyword evidence="3" id="KW-1185">Reference proteome</keyword>
<sequence>MMNNKTTNSGHHPLSQRPVQRRSSANQSELSAAISFLVGDTALNQACALLMAQSDALFGPSSVEPKGVNDTSDAKSSKSSEVSDTESMQQAAASSQSKNLQEGGEHNISTNYSQQFEALYNKCKSAHDTIIRAEQSGILSNNATMTPVASSPYPNAMSTPRMAKGSASSQKGVILHSMPPPPPALSGSCTSSATPATMRSRGNNPQYHMKRKPSSEGSVGVRSMQRSASDASDATAGSNAERKNSLSAPPPSALEFLKALNNSEAASVTGGVAKKRKEPSPPPSQASTASTSSATAPSTKRPRPPPPPPSNTSSYAGRKKAASSDDVEYDAPESMPPTTPAASTSSSLSGRRSARSASKRASPTANSGTTGKGYDIGQSVLVKVKGEHFTAIVKDVDCG</sequence>
<evidence type="ECO:0000313" key="3">
    <source>
        <dbReference type="Proteomes" id="UP000001449"/>
    </source>
</evidence>
<dbReference type="Proteomes" id="UP000001449">
    <property type="component" value="Chromosome 11"/>
</dbReference>
<feature type="region of interest" description="Disordered" evidence="1">
    <location>
        <begin position="267"/>
        <end position="376"/>
    </location>
</feature>
<dbReference type="KEGG" id="tps:THAPSDRAFT_8667"/>
<dbReference type="InParanoid" id="B8LBP3"/>
<dbReference type="eggNOG" id="ENOG502QZHK">
    <property type="taxonomic scope" value="Eukaryota"/>
</dbReference>
<feature type="region of interest" description="Disordered" evidence="1">
    <location>
        <begin position="177"/>
        <end position="251"/>
    </location>
</feature>
<dbReference type="RefSeq" id="XP_002296521.1">
    <property type="nucleotide sequence ID" value="XM_002296485.1"/>
</dbReference>
<proteinExistence type="predicted"/>